<evidence type="ECO:0000259" key="2">
    <source>
        <dbReference type="Pfam" id="PF23598"/>
    </source>
</evidence>
<keyword evidence="4" id="KW-1185">Reference proteome</keyword>
<keyword evidence="1" id="KW-0677">Repeat</keyword>
<dbReference type="Proteomes" id="UP000298652">
    <property type="component" value="Chromosome 6"/>
</dbReference>
<dbReference type="PANTHER" id="PTHR47186">
    <property type="entry name" value="LEUCINE-RICH REPEAT-CONTAINING PROTEIN 57"/>
    <property type="match status" value="1"/>
</dbReference>
<dbReference type="Pfam" id="PF23598">
    <property type="entry name" value="LRR_14"/>
    <property type="match status" value="2"/>
</dbReference>
<dbReference type="InterPro" id="IPR055414">
    <property type="entry name" value="LRR_R13L4/SHOC2-like"/>
</dbReference>
<evidence type="ECO:0000313" key="4">
    <source>
        <dbReference type="Proteomes" id="UP000298652"/>
    </source>
</evidence>
<dbReference type="Gene3D" id="3.80.10.10">
    <property type="entry name" value="Ribonuclease Inhibitor"/>
    <property type="match status" value="2"/>
</dbReference>
<dbReference type="InterPro" id="IPR032675">
    <property type="entry name" value="LRR_dom_sf"/>
</dbReference>
<dbReference type="Gramene" id="TKW11484">
    <property type="protein sequence ID" value="TKW11484"/>
    <property type="gene ID" value="SEVIR_6G236100v2"/>
</dbReference>
<dbReference type="OMA" id="LACISHD"/>
<accession>A0A4U6UAR9</accession>
<name>A0A4U6UAR9_SETVI</name>
<proteinExistence type="predicted"/>
<feature type="domain" description="Disease resistance R13L4/SHOC-2-like LRR" evidence="2">
    <location>
        <begin position="188"/>
        <end position="409"/>
    </location>
</feature>
<sequence>MVDLIRVRSLTVFGKWRPFFISNKMSLLRILDLENIENLFDHHLEQIGKLHHLQYLSLRGCMGIFRLPNSLGNLKQLQTLDIKQTMIRNLPKTIINLRKLQYIHAKIISWGDVSYKEMASTFYEDLPRVLQNKACLLTLVSASFCVLCYAPQLIDIEEDDVIIDRRCLCTVFCCFMLPFIIRELQLYGIVLPRGFRKLRLLRTLTGVNIAFGKGILKEIKALTQLRRLAVTGIDKKNCGEFCSTLADLRCLESLTVHSKPGLQGCLDGVSSPPKNLQSLKVSGNLVKLPEWIGGLNSLVKLKLHETMLSELDATIQVLGKLPNLAILRLLKNSFKGEELNLTFHREAFPSLVVLQLACISHDLRSVEFGEEATPKLELLSFIGYYPFAYKNAGMFSGLASLPSLKEFMLDNAYAVEFLTDVQDQLDGNPNGPVMKRC</sequence>
<dbReference type="EMBL" id="CM016557">
    <property type="protein sequence ID" value="TKW11484.1"/>
    <property type="molecule type" value="Genomic_DNA"/>
</dbReference>
<dbReference type="PANTHER" id="PTHR47186:SF57">
    <property type="entry name" value="OS02G0478300 PROTEIN"/>
    <property type="match status" value="1"/>
</dbReference>
<dbReference type="SUPFAM" id="SSF52058">
    <property type="entry name" value="L domain-like"/>
    <property type="match status" value="1"/>
</dbReference>
<evidence type="ECO:0000256" key="1">
    <source>
        <dbReference type="ARBA" id="ARBA00022737"/>
    </source>
</evidence>
<evidence type="ECO:0000313" key="3">
    <source>
        <dbReference type="EMBL" id="TKW11484.1"/>
    </source>
</evidence>
<reference evidence="3" key="1">
    <citation type="submission" date="2019-03" db="EMBL/GenBank/DDBJ databases">
        <title>WGS assembly of Setaria viridis.</title>
        <authorList>
            <person name="Huang P."/>
            <person name="Jenkins J."/>
            <person name="Grimwood J."/>
            <person name="Barry K."/>
            <person name="Healey A."/>
            <person name="Mamidi S."/>
            <person name="Sreedasyam A."/>
            <person name="Shu S."/>
            <person name="Feldman M."/>
            <person name="Wu J."/>
            <person name="Yu Y."/>
            <person name="Chen C."/>
            <person name="Johnson J."/>
            <person name="Rokhsar D."/>
            <person name="Baxter I."/>
            <person name="Schmutz J."/>
            <person name="Brutnell T."/>
            <person name="Kellogg E."/>
        </authorList>
    </citation>
    <scope>NUCLEOTIDE SEQUENCE [LARGE SCALE GENOMIC DNA]</scope>
</reference>
<organism evidence="3 4">
    <name type="scientific">Setaria viridis</name>
    <name type="common">Green bristlegrass</name>
    <name type="synonym">Setaria italica subsp. viridis</name>
    <dbReference type="NCBI Taxonomy" id="4556"/>
    <lineage>
        <taxon>Eukaryota</taxon>
        <taxon>Viridiplantae</taxon>
        <taxon>Streptophyta</taxon>
        <taxon>Embryophyta</taxon>
        <taxon>Tracheophyta</taxon>
        <taxon>Spermatophyta</taxon>
        <taxon>Magnoliopsida</taxon>
        <taxon>Liliopsida</taxon>
        <taxon>Poales</taxon>
        <taxon>Poaceae</taxon>
        <taxon>PACMAD clade</taxon>
        <taxon>Panicoideae</taxon>
        <taxon>Panicodae</taxon>
        <taxon>Paniceae</taxon>
        <taxon>Cenchrinae</taxon>
        <taxon>Setaria</taxon>
    </lineage>
</organism>
<protein>
    <recommendedName>
        <fullName evidence="2">Disease resistance R13L4/SHOC-2-like LRR domain-containing protein</fullName>
    </recommendedName>
</protein>
<dbReference type="AlphaFoldDB" id="A0A4U6UAR9"/>
<feature type="domain" description="Disease resistance R13L4/SHOC-2-like LRR" evidence="2">
    <location>
        <begin position="7"/>
        <end position="106"/>
    </location>
</feature>
<gene>
    <name evidence="3" type="ORF">SEVIR_6G236100v2</name>
</gene>